<feature type="domain" description="Agenet" evidence="5">
    <location>
        <begin position="183"/>
        <end position="249"/>
    </location>
</feature>
<name>A0AAD8S7C4_LOLMU</name>
<feature type="domain" description="Agenet" evidence="5">
    <location>
        <begin position="24"/>
        <end position="94"/>
    </location>
</feature>
<dbReference type="Gene3D" id="2.30.30.140">
    <property type="match status" value="1"/>
</dbReference>
<dbReference type="AlphaFoldDB" id="A0AAD8S7C4"/>
<reference evidence="6" key="1">
    <citation type="submission" date="2023-07" db="EMBL/GenBank/DDBJ databases">
        <title>A chromosome-level genome assembly of Lolium multiflorum.</title>
        <authorList>
            <person name="Chen Y."/>
            <person name="Copetti D."/>
            <person name="Kolliker R."/>
            <person name="Studer B."/>
        </authorList>
    </citation>
    <scope>NUCLEOTIDE SEQUENCE</scope>
    <source>
        <strain evidence="6">02402/16</strain>
        <tissue evidence="6">Leaf</tissue>
    </source>
</reference>
<evidence type="ECO:0000313" key="6">
    <source>
        <dbReference type="EMBL" id="KAK1646093.1"/>
    </source>
</evidence>
<dbReference type="PANTHER" id="PTHR31917:SF147">
    <property type="entry name" value="AGENET DOMAIN-CONTAINING PROTEIN"/>
    <property type="match status" value="1"/>
</dbReference>
<evidence type="ECO:0000259" key="5">
    <source>
        <dbReference type="SMART" id="SM00743"/>
    </source>
</evidence>
<evidence type="ECO:0000256" key="3">
    <source>
        <dbReference type="SAM" id="Coils"/>
    </source>
</evidence>
<protein>
    <recommendedName>
        <fullName evidence="5">Agenet domain-containing protein</fullName>
    </recommendedName>
</protein>
<dbReference type="SMART" id="SM00743">
    <property type="entry name" value="Agenet"/>
    <property type="match status" value="4"/>
</dbReference>
<keyword evidence="2" id="KW-0341">Growth regulation</keyword>
<feature type="region of interest" description="Disordered" evidence="4">
    <location>
        <begin position="507"/>
        <end position="526"/>
    </location>
</feature>
<evidence type="ECO:0000313" key="7">
    <source>
        <dbReference type="Proteomes" id="UP001231189"/>
    </source>
</evidence>
<dbReference type="Pfam" id="PF05641">
    <property type="entry name" value="Agenet"/>
    <property type="match status" value="3"/>
</dbReference>
<sequence length="952" mass="105073">MGRPRPKKRPPTHSEAGVEEEEALMLPVGAEVEVRSDEPGFEGSFYEATVAGHLISRHRRRYTLTYSTLLAEEGGPLKDIADAADVRPRPPPPPPREENAGAAPRGFAICDMVEAFHRDGWWAGVVSAVPTPPVTGHRPRGVYEVTFPTSRETMEFEETALRPHRVFLDGRWVPAAEVDNGSPLFSEGNQVEVSRFEKNSGESWSPATVIKVIGAHFLVQYIHIEKNKELVTEVVDSANIRPACIITRMTSRYRFSPSSHVEVLHQGSWWAGVIVEVLGSGIDKKYAVELEDHETYIEHVDCAGVLTVENTQLRPRYCWDGKKWVRYFEEKPAKGCRLTARKRPSAASALHDGGDGSCRDKKLKKADVSSCEKNLMKADVVSESISPIMSVSEKCKINHMSSYSEETMEQRNAVLALACQLSPPSLPPMTALGHLNPSSLGPSYHLEQLSPEMTIIPSMPQGAFLGTRSHDSDWPNIVLNDQEKQSTVGSRTDLSRQKEECVPFQTPDALGESTETPKEGVAAKTTEEDNNMLAIFADLAQLPNDMIAGCETLSELKTGSCIDLTPRKYTTGSQARNQTPYIKQGGYAGETSVEQDTGEDLCQRYLVMPDDGNVHFLPSEKGCEATVHDGQLCMENAAAMPECMTGSVAPAEDLCIVSRAALDGAMANPLQLAAKFEITGSRTDGFSASSQYIQKSTVTQLSSVGMDNCTETEPGNSLAIIKYVEAAPMSRTHDSRCPLSPEALDVHESIIDTNGGFSESLAIQHLPFVKTSPLWAELEALEIFSKVPQRPKFHLVQQYCPELREGMALGLMVSFASLAESISRMEIQDDTGPFEQKMLGLSLLEANGFDVRDMRSRLETLLDTRNRRGELQDGMRKLREKIANKEADDRELSLEIRMLATALHHLELHACVMRDVMRSAISRKVNTAMVISRLKAEANKLERSYVSTTVPR</sequence>
<feature type="coiled-coil region" evidence="3">
    <location>
        <begin position="868"/>
        <end position="895"/>
    </location>
</feature>
<dbReference type="Proteomes" id="UP001231189">
    <property type="component" value="Unassembled WGS sequence"/>
</dbReference>
<dbReference type="InterPro" id="IPR007930">
    <property type="entry name" value="DUF724"/>
</dbReference>
<feature type="region of interest" description="Disordered" evidence="4">
    <location>
        <begin position="1"/>
        <end position="21"/>
    </location>
</feature>
<feature type="region of interest" description="Disordered" evidence="4">
    <location>
        <begin position="82"/>
        <end position="102"/>
    </location>
</feature>
<feature type="compositionally biased region" description="Basic residues" evidence="4">
    <location>
        <begin position="1"/>
        <end position="11"/>
    </location>
</feature>
<gene>
    <name evidence="6" type="ORF">QYE76_063898</name>
</gene>
<dbReference type="InterPro" id="IPR014002">
    <property type="entry name" value="Agenet_dom_plant"/>
</dbReference>
<evidence type="ECO:0000256" key="2">
    <source>
        <dbReference type="ARBA" id="ARBA00022604"/>
    </source>
</evidence>
<dbReference type="InterPro" id="IPR008395">
    <property type="entry name" value="Agenet-like_dom"/>
</dbReference>
<dbReference type="Pfam" id="PF05266">
    <property type="entry name" value="DUF724"/>
    <property type="match status" value="1"/>
</dbReference>
<evidence type="ECO:0000256" key="1">
    <source>
        <dbReference type="ARBA" id="ARBA00022448"/>
    </source>
</evidence>
<evidence type="ECO:0000256" key="4">
    <source>
        <dbReference type="SAM" id="MobiDB-lite"/>
    </source>
</evidence>
<keyword evidence="7" id="KW-1185">Reference proteome</keyword>
<proteinExistence type="predicted"/>
<dbReference type="EMBL" id="JAUUTY010000004">
    <property type="protein sequence ID" value="KAK1646093.1"/>
    <property type="molecule type" value="Genomic_DNA"/>
</dbReference>
<comment type="caution">
    <text evidence="6">The sequence shown here is derived from an EMBL/GenBank/DDBJ whole genome shotgun (WGS) entry which is preliminary data.</text>
</comment>
<dbReference type="CDD" id="cd20406">
    <property type="entry name" value="Tudor_Agenet_AtDUF_rpt2_4"/>
    <property type="match status" value="1"/>
</dbReference>
<organism evidence="6 7">
    <name type="scientific">Lolium multiflorum</name>
    <name type="common">Italian ryegrass</name>
    <name type="synonym">Lolium perenne subsp. multiflorum</name>
    <dbReference type="NCBI Taxonomy" id="4521"/>
    <lineage>
        <taxon>Eukaryota</taxon>
        <taxon>Viridiplantae</taxon>
        <taxon>Streptophyta</taxon>
        <taxon>Embryophyta</taxon>
        <taxon>Tracheophyta</taxon>
        <taxon>Spermatophyta</taxon>
        <taxon>Magnoliopsida</taxon>
        <taxon>Liliopsida</taxon>
        <taxon>Poales</taxon>
        <taxon>Poaceae</taxon>
        <taxon>BOP clade</taxon>
        <taxon>Pooideae</taxon>
        <taxon>Poodae</taxon>
        <taxon>Poeae</taxon>
        <taxon>Poeae Chloroplast Group 2 (Poeae type)</taxon>
        <taxon>Loliodinae</taxon>
        <taxon>Loliinae</taxon>
        <taxon>Lolium</taxon>
    </lineage>
</organism>
<feature type="domain" description="Agenet" evidence="5">
    <location>
        <begin position="253"/>
        <end position="321"/>
    </location>
</feature>
<accession>A0AAD8S7C4</accession>
<dbReference type="PANTHER" id="PTHR31917">
    <property type="entry name" value="AGENET DOMAIN-CONTAINING PROTEIN-RELATED"/>
    <property type="match status" value="1"/>
</dbReference>
<feature type="domain" description="Agenet" evidence="5">
    <location>
        <begin position="105"/>
        <end position="169"/>
    </location>
</feature>
<keyword evidence="3" id="KW-0175">Coiled coil</keyword>
<keyword evidence="1" id="KW-0813">Transport</keyword>